<keyword evidence="4" id="KW-1185">Reference proteome</keyword>
<comment type="caution">
    <text evidence="3">The sequence shown here is derived from an EMBL/GenBank/DDBJ whole genome shotgun (WGS) entry which is preliminary data.</text>
</comment>
<evidence type="ECO:0000256" key="1">
    <source>
        <dbReference type="SAM" id="Coils"/>
    </source>
</evidence>
<evidence type="ECO:0000313" key="3">
    <source>
        <dbReference type="EMBL" id="KAJ1695865.1"/>
    </source>
</evidence>
<organism evidence="3 4">
    <name type="scientific">Rhynchospora breviuscula</name>
    <dbReference type="NCBI Taxonomy" id="2022672"/>
    <lineage>
        <taxon>Eukaryota</taxon>
        <taxon>Viridiplantae</taxon>
        <taxon>Streptophyta</taxon>
        <taxon>Embryophyta</taxon>
        <taxon>Tracheophyta</taxon>
        <taxon>Spermatophyta</taxon>
        <taxon>Magnoliopsida</taxon>
        <taxon>Liliopsida</taxon>
        <taxon>Poales</taxon>
        <taxon>Cyperaceae</taxon>
        <taxon>Cyperoideae</taxon>
        <taxon>Rhynchosporeae</taxon>
        <taxon>Rhynchospora</taxon>
    </lineage>
</organism>
<evidence type="ECO:0000256" key="2">
    <source>
        <dbReference type="SAM" id="MobiDB-lite"/>
    </source>
</evidence>
<sequence>MAKRGRKRAAPKGKDEEEGGSKAQAESSKPITKAKRPRRVEPKPKPETEYFEDRRNLEDLWQAAFPVGTEWDNMDKLREINWKFSNLEDAFEEGGVLHGKKVYLFGSTEPQLLNVNGESKVTLIPVVVAVDMPFPPSDKIGIKSVQRVEEDIVPMKQMKMDWIPYVPLENRQGRIEGLRSQIFTLGCTQRRSTLKLLKTERVKQYDYCIPYFQPLEAQDDEEDTVVNILFPIEPPIVCDFDWELDDLEDFCKDLIENETLPEDKKDEFKNYVKEQVRERKAAQRQAREARRKMIESMNPEVKAAFENMKLYKFYPVSTPDTPDINSCKVPFINRYYGKAHQVL</sequence>
<feature type="compositionally biased region" description="Basic residues" evidence="2">
    <location>
        <begin position="1"/>
        <end position="11"/>
    </location>
</feature>
<dbReference type="Proteomes" id="UP001151287">
    <property type="component" value="Unassembled WGS sequence"/>
</dbReference>
<dbReference type="PANTHER" id="PTHR33704:SF1">
    <property type="entry name" value="PROTEIN HEAT INTOLERANT 4-RELATED"/>
    <property type="match status" value="1"/>
</dbReference>
<proteinExistence type="predicted"/>
<feature type="coiled-coil region" evidence="1">
    <location>
        <begin position="265"/>
        <end position="292"/>
    </location>
</feature>
<feature type="compositionally biased region" description="Basic and acidic residues" evidence="2">
    <location>
        <begin position="39"/>
        <end position="51"/>
    </location>
</feature>
<dbReference type="InterPro" id="IPR039313">
    <property type="entry name" value="HIT4"/>
</dbReference>
<dbReference type="GO" id="GO:1900034">
    <property type="term" value="P:regulation of cellular response to heat"/>
    <property type="evidence" value="ECO:0007669"/>
    <property type="project" value="InterPro"/>
</dbReference>
<feature type="region of interest" description="Disordered" evidence="2">
    <location>
        <begin position="1"/>
        <end position="51"/>
    </location>
</feature>
<protein>
    <recommendedName>
        <fullName evidence="5">Protein HEAT INTOLERANT 4-like</fullName>
    </recommendedName>
</protein>
<dbReference type="Gene3D" id="6.10.250.2770">
    <property type="match status" value="1"/>
</dbReference>
<dbReference type="PANTHER" id="PTHR33704">
    <property type="entry name" value="PROTEIN HEAT INTOLERANT 4-RELATED"/>
    <property type="match status" value="1"/>
</dbReference>
<dbReference type="OrthoDB" id="20554at2759"/>
<gene>
    <name evidence="3" type="ORF">LUZ63_012563</name>
</gene>
<dbReference type="EMBL" id="JAMQYH010000003">
    <property type="protein sequence ID" value="KAJ1695865.1"/>
    <property type="molecule type" value="Genomic_DNA"/>
</dbReference>
<evidence type="ECO:0000313" key="4">
    <source>
        <dbReference type="Proteomes" id="UP001151287"/>
    </source>
</evidence>
<dbReference type="AlphaFoldDB" id="A0A9Q0HS36"/>
<evidence type="ECO:0008006" key="5">
    <source>
        <dbReference type="Google" id="ProtNLM"/>
    </source>
</evidence>
<accession>A0A9Q0HS36</accession>
<name>A0A9Q0HS36_9POAL</name>
<keyword evidence="1" id="KW-0175">Coiled coil</keyword>
<reference evidence="3" key="1">
    <citation type="journal article" date="2022" name="Cell">
        <title>Repeat-based holocentromeres influence genome architecture and karyotype evolution.</title>
        <authorList>
            <person name="Hofstatter P.G."/>
            <person name="Thangavel G."/>
            <person name="Lux T."/>
            <person name="Neumann P."/>
            <person name="Vondrak T."/>
            <person name="Novak P."/>
            <person name="Zhang M."/>
            <person name="Costa L."/>
            <person name="Castellani M."/>
            <person name="Scott A."/>
            <person name="Toegelov H."/>
            <person name="Fuchs J."/>
            <person name="Mata-Sucre Y."/>
            <person name="Dias Y."/>
            <person name="Vanzela A.L.L."/>
            <person name="Huettel B."/>
            <person name="Almeida C.C.S."/>
            <person name="Simkova H."/>
            <person name="Souza G."/>
            <person name="Pedrosa-Harand A."/>
            <person name="Macas J."/>
            <person name="Mayer K.F.X."/>
            <person name="Houben A."/>
            <person name="Marques A."/>
        </authorList>
    </citation>
    <scope>NUCLEOTIDE SEQUENCE</scope>
    <source>
        <strain evidence="3">RhyBre1mFocal</strain>
    </source>
</reference>